<dbReference type="CDD" id="cd01146">
    <property type="entry name" value="FhuD"/>
    <property type="match status" value="1"/>
</dbReference>
<dbReference type="InterPro" id="IPR051313">
    <property type="entry name" value="Bact_iron-sidero_bind"/>
</dbReference>
<proteinExistence type="inferred from homology"/>
<dbReference type="EMBL" id="CP042266">
    <property type="protein sequence ID" value="QDY79721.1"/>
    <property type="molecule type" value="Genomic_DNA"/>
</dbReference>
<dbReference type="PROSITE" id="PS50983">
    <property type="entry name" value="FE_B12_PBP"/>
    <property type="match status" value="1"/>
</dbReference>
<feature type="chain" id="PRO_5039136359" evidence="5">
    <location>
        <begin position="29"/>
        <end position="352"/>
    </location>
</feature>
<evidence type="ECO:0000256" key="4">
    <source>
        <dbReference type="ARBA" id="ARBA00022729"/>
    </source>
</evidence>
<evidence type="ECO:0000256" key="3">
    <source>
        <dbReference type="ARBA" id="ARBA00022448"/>
    </source>
</evidence>
<dbReference type="GO" id="GO:1901678">
    <property type="term" value="P:iron coordination entity transport"/>
    <property type="evidence" value="ECO:0007669"/>
    <property type="project" value="UniProtKB-ARBA"/>
</dbReference>
<dbReference type="OrthoDB" id="1846031at2"/>
<dbReference type="KEGG" id="sqz:FQU76_27865"/>
<feature type="signal peptide" evidence="5">
    <location>
        <begin position="1"/>
        <end position="28"/>
    </location>
</feature>
<accession>A0A5B8JIL8</accession>
<name>A0A5B8JIL8_9ACTN</name>
<comment type="subcellular location">
    <subcellularLocation>
        <location evidence="1">Cell envelope</location>
    </subcellularLocation>
</comment>
<dbReference type="Gene3D" id="3.40.50.1980">
    <property type="entry name" value="Nitrogenase molybdenum iron protein domain"/>
    <property type="match status" value="2"/>
</dbReference>
<dbReference type="PANTHER" id="PTHR30532:SF24">
    <property type="entry name" value="FERRIC ENTEROBACTIN-BINDING PERIPLASMIC PROTEIN FEPB"/>
    <property type="match status" value="1"/>
</dbReference>
<feature type="domain" description="Fe/B12 periplasmic-binding" evidence="6">
    <location>
        <begin position="68"/>
        <end position="339"/>
    </location>
</feature>
<reference evidence="7 8" key="1">
    <citation type="submission" date="2019-07" db="EMBL/GenBank/DDBJ databases">
        <authorList>
            <person name="Zhu P."/>
        </authorList>
    </citation>
    <scope>NUCLEOTIDE SEQUENCE [LARGE SCALE GENOMIC DNA]</scope>
    <source>
        <strain evidence="7 8">SSL-25</strain>
    </source>
</reference>
<dbReference type="SUPFAM" id="SSF53807">
    <property type="entry name" value="Helical backbone' metal receptor"/>
    <property type="match status" value="1"/>
</dbReference>
<organism evidence="7 8">
    <name type="scientific">Streptomyces qinzhouensis</name>
    <dbReference type="NCBI Taxonomy" id="2599401"/>
    <lineage>
        <taxon>Bacteria</taxon>
        <taxon>Bacillati</taxon>
        <taxon>Actinomycetota</taxon>
        <taxon>Actinomycetes</taxon>
        <taxon>Kitasatosporales</taxon>
        <taxon>Streptomycetaceae</taxon>
        <taxon>Streptomyces</taxon>
    </lineage>
</organism>
<gene>
    <name evidence="7" type="ORF">FQU76_27865</name>
</gene>
<evidence type="ECO:0000313" key="8">
    <source>
        <dbReference type="Proteomes" id="UP000320580"/>
    </source>
</evidence>
<dbReference type="GO" id="GO:0030288">
    <property type="term" value="C:outer membrane-bounded periplasmic space"/>
    <property type="evidence" value="ECO:0007669"/>
    <property type="project" value="TreeGrafter"/>
</dbReference>
<dbReference type="PROSITE" id="PS51257">
    <property type="entry name" value="PROKAR_LIPOPROTEIN"/>
    <property type="match status" value="1"/>
</dbReference>
<sequence length="352" mass="36950">MARSPRTARITAAVSSALLLLTAATACGGDSGGSSAKDTGTGGGGSGTFPVTLTHKFGSTTVPSEPKRIVTIGLTDQDALLAVGKVPVGSTDWLSAHKGTIGPWAKDELGNGKLPVTLKNTGTGPQVEKVAALKPDLILSVYGGLTKEQYTALSKFAPVVAQPKEYNDYGVPWQEQTKRIGAAVGRPAEAAKAVADTEKKIAALAKPEFKGKTAVIGTPFEGMFIWGSQDPRSRLLSGFGFKLPADLDKVIGNQFGASISKERTDLLDQDAVVWMVGDVAKDSAKLRKDPSYGDLKVVKEGREVYVHETSDYGHAMSFGTVLSLPYVVERLAPQLTAALDGKPETPVQQPAS</sequence>
<dbReference type="PANTHER" id="PTHR30532">
    <property type="entry name" value="IRON III DICITRATE-BINDING PERIPLASMIC PROTEIN"/>
    <property type="match status" value="1"/>
</dbReference>
<dbReference type="AlphaFoldDB" id="A0A5B8JIL8"/>
<evidence type="ECO:0000256" key="5">
    <source>
        <dbReference type="SAM" id="SignalP"/>
    </source>
</evidence>
<comment type="similarity">
    <text evidence="2">Belongs to the bacterial solute-binding protein 8 family.</text>
</comment>
<evidence type="ECO:0000313" key="7">
    <source>
        <dbReference type="EMBL" id="QDY79721.1"/>
    </source>
</evidence>
<dbReference type="Proteomes" id="UP000320580">
    <property type="component" value="Chromosome"/>
</dbReference>
<keyword evidence="4 5" id="KW-0732">Signal</keyword>
<evidence type="ECO:0000256" key="1">
    <source>
        <dbReference type="ARBA" id="ARBA00004196"/>
    </source>
</evidence>
<evidence type="ECO:0000256" key="2">
    <source>
        <dbReference type="ARBA" id="ARBA00008814"/>
    </source>
</evidence>
<keyword evidence="8" id="KW-1185">Reference proteome</keyword>
<dbReference type="InterPro" id="IPR002491">
    <property type="entry name" value="ABC_transptr_periplasmic_BD"/>
</dbReference>
<evidence type="ECO:0000259" key="6">
    <source>
        <dbReference type="PROSITE" id="PS50983"/>
    </source>
</evidence>
<protein>
    <submittedName>
        <fullName evidence="7">Iron-siderophore ABC transporter substrate-binding protein</fullName>
    </submittedName>
</protein>
<dbReference type="Pfam" id="PF01497">
    <property type="entry name" value="Peripla_BP_2"/>
    <property type="match status" value="1"/>
</dbReference>
<keyword evidence="3" id="KW-0813">Transport</keyword>
<dbReference type="RefSeq" id="WP_146483006.1">
    <property type="nucleotide sequence ID" value="NZ_CP042266.1"/>
</dbReference>